<dbReference type="RefSeq" id="XP_047763851.1">
    <property type="nucleotide sequence ID" value="XM_047906469.1"/>
</dbReference>
<organism evidence="2 3">
    <name type="scientific">Passalora fulva</name>
    <name type="common">Tomato leaf mold</name>
    <name type="synonym">Cladosporium fulvum</name>
    <dbReference type="NCBI Taxonomy" id="5499"/>
    <lineage>
        <taxon>Eukaryota</taxon>
        <taxon>Fungi</taxon>
        <taxon>Dikarya</taxon>
        <taxon>Ascomycota</taxon>
        <taxon>Pezizomycotina</taxon>
        <taxon>Dothideomycetes</taxon>
        <taxon>Dothideomycetidae</taxon>
        <taxon>Mycosphaerellales</taxon>
        <taxon>Mycosphaerellaceae</taxon>
        <taxon>Fulvia</taxon>
    </lineage>
</organism>
<evidence type="ECO:0000313" key="3">
    <source>
        <dbReference type="Proteomes" id="UP000756132"/>
    </source>
</evidence>
<evidence type="ECO:0000313" key="2">
    <source>
        <dbReference type="EMBL" id="UJO19485.1"/>
    </source>
</evidence>
<evidence type="ECO:0000256" key="1">
    <source>
        <dbReference type="SAM" id="MobiDB-lite"/>
    </source>
</evidence>
<name>A0A9Q8PBP8_PASFU</name>
<reference evidence="2" key="1">
    <citation type="submission" date="2021-12" db="EMBL/GenBank/DDBJ databases">
        <authorList>
            <person name="Zaccaron A."/>
            <person name="Stergiopoulos I."/>
        </authorList>
    </citation>
    <scope>NUCLEOTIDE SEQUENCE</scope>
    <source>
        <strain evidence="2">Race5_Kim</strain>
    </source>
</reference>
<dbReference type="OrthoDB" id="3902208at2759"/>
<sequence>MRHASPAHVPRPGSVAITSTSYVITCSVRTDQPQSRARTHTSTSPKRLLSENITRFGQIAFVINMPNYLDQDDQKGPLSFIGDPLGKVLGVGLKPLGHVTGAIGNPNGEALLEVQKQAKREHGFTNEDNGKPDKELPGGERIGGKEQTGDNPLGL</sequence>
<dbReference type="AlphaFoldDB" id="A0A9Q8PBP8"/>
<keyword evidence="3" id="KW-1185">Reference proteome</keyword>
<dbReference type="GeneID" id="71987199"/>
<dbReference type="EMBL" id="CP090168">
    <property type="protein sequence ID" value="UJO19485.1"/>
    <property type="molecule type" value="Genomic_DNA"/>
</dbReference>
<dbReference type="Proteomes" id="UP000756132">
    <property type="component" value="Chromosome 6"/>
</dbReference>
<gene>
    <name evidence="2" type="ORF">CLAFUR5_07321</name>
</gene>
<feature type="region of interest" description="Disordered" evidence="1">
    <location>
        <begin position="117"/>
        <end position="155"/>
    </location>
</feature>
<dbReference type="KEGG" id="ffu:CLAFUR5_07321"/>
<accession>A0A9Q8PBP8</accession>
<proteinExistence type="predicted"/>
<protein>
    <submittedName>
        <fullName evidence="2">Uncharacterized protein</fullName>
    </submittedName>
</protein>
<reference evidence="2" key="2">
    <citation type="journal article" date="2022" name="Microb. Genom.">
        <title>A chromosome-scale genome assembly of the tomato pathogen Cladosporium fulvum reveals a compartmentalized genome architecture and the presence of a dispensable chromosome.</title>
        <authorList>
            <person name="Zaccaron A.Z."/>
            <person name="Chen L.H."/>
            <person name="Samaras A."/>
            <person name="Stergiopoulos I."/>
        </authorList>
    </citation>
    <scope>NUCLEOTIDE SEQUENCE</scope>
    <source>
        <strain evidence="2">Race5_Kim</strain>
    </source>
</reference>
<feature type="compositionally biased region" description="Basic and acidic residues" evidence="1">
    <location>
        <begin position="117"/>
        <end position="148"/>
    </location>
</feature>